<accession>A0AAE7NIR2</accession>
<gene>
    <name evidence="1" type="ORF">WN72_04440</name>
</gene>
<sequence>MALTEQAECQEWSDAIGLRNWLRVSGRWRTFARADGGAAFQVPGRSVRFSERAMVPREGITHNHRHSELLSILNELLFILNMVP</sequence>
<dbReference type="KEGG" id="barh:WN72_04440"/>
<dbReference type="Proteomes" id="UP000594015">
    <property type="component" value="Chromosome"/>
</dbReference>
<dbReference type="EMBL" id="CP030050">
    <property type="protein sequence ID" value="QOZ65777.1"/>
    <property type="molecule type" value="Genomic_DNA"/>
</dbReference>
<protein>
    <submittedName>
        <fullName evidence="1">Uncharacterized protein</fullName>
    </submittedName>
</protein>
<evidence type="ECO:0000313" key="2">
    <source>
        <dbReference type="Proteomes" id="UP000594015"/>
    </source>
</evidence>
<proteinExistence type="predicted"/>
<organism evidence="1 2">
    <name type="scientific">Bradyrhizobium arachidis</name>
    <dbReference type="NCBI Taxonomy" id="858423"/>
    <lineage>
        <taxon>Bacteria</taxon>
        <taxon>Pseudomonadati</taxon>
        <taxon>Pseudomonadota</taxon>
        <taxon>Alphaproteobacteria</taxon>
        <taxon>Hyphomicrobiales</taxon>
        <taxon>Nitrobacteraceae</taxon>
        <taxon>Bradyrhizobium</taxon>
    </lineage>
</organism>
<dbReference type="AlphaFoldDB" id="A0AAE7NIR2"/>
<reference evidence="1 2" key="1">
    <citation type="submission" date="2018-06" db="EMBL/GenBank/DDBJ databases">
        <title>Comparative genomics of Bradyrhizobium nodulating Arachidis hypogaea.</title>
        <authorList>
            <person name="Li Y."/>
        </authorList>
    </citation>
    <scope>NUCLEOTIDE SEQUENCE [LARGE SCALE GENOMIC DNA]</scope>
    <source>
        <strain evidence="1 2">CCBAU 051107</strain>
    </source>
</reference>
<name>A0AAE7NIR2_9BRAD</name>
<evidence type="ECO:0000313" key="1">
    <source>
        <dbReference type="EMBL" id="QOZ65777.1"/>
    </source>
</evidence>